<gene>
    <name evidence="2" type="ORF">A9C19_08630</name>
</gene>
<dbReference type="Proteomes" id="UP000181936">
    <property type="component" value="Chromosome"/>
</dbReference>
<feature type="domain" description="DSBA-like thioredoxin" evidence="1">
    <location>
        <begin position="3"/>
        <end position="204"/>
    </location>
</feature>
<dbReference type="InterPro" id="IPR001853">
    <property type="entry name" value="DSBA-like_thioredoxin_dom"/>
</dbReference>
<dbReference type="PANTHER" id="PTHR13887">
    <property type="entry name" value="GLUTATHIONE S-TRANSFERASE KAPPA"/>
    <property type="match status" value="1"/>
</dbReference>
<keyword evidence="3" id="KW-1185">Reference proteome</keyword>
<dbReference type="CDD" id="cd03024">
    <property type="entry name" value="DsbA_FrnE"/>
    <property type="match status" value="1"/>
</dbReference>
<evidence type="ECO:0000313" key="3">
    <source>
        <dbReference type="Proteomes" id="UP000181936"/>
    </source>
</evidence>
<dbReference type="STRING" id="1547283.A9C19_08630"/>
<evidence type="ECO:0000313" key="2">
    <source>
        <dbReference type="EMBL" id="APH04807.1"/>
    </source>
</evidence>
<name>A0A1L3MR43_9BACI</name>
<dbReference type="KEGG" id="bwh:A9C19_08630"/>
<dbReference type="EMBL" id="CP016020">
    <property type="protein sequence ID" value="APH04807.1"/>
    <property type="molecule type" value="Genomic_DNA"/>
</dbReference>
<dbReference type="Gene3D" id="3.40.30.10">
    <property type="entry name" value="Glutaredoxin"/>
    <property type="match status" value="1"/>
</dbReference>
<dbReference type="PANTHER" id="PTHR13887:SF41">
    <property type="entry name" value="THIOREDOXIN SUPERFAMILY PROTEIN"/>
    <property type="match status" value="1"/>
</dbReference>
<dbReference type="OrthoDB" id="9799122at2"/>
<dbReference type="InterPro" id="IPR036249">
    <property type="entry name" value="Thioredoxin-like_sf"/>
</dbReference>
<accession>A0A1L3MR43</accession>
<dbReference type="RefSeq" id="WP_072579600.1">
    <property type="nucleotide sequence ID" value="NZ_CP016020.1"/>
</dbReference>
<dbReference type="Pfam" id="PF01323">
    <property type="entry name" value="DSBA"/>
    <property type="match status" value="1"/>
</dbReference>
<evidence type="ECO:0000259" key="1">
    <source>
        <dbReference type="Pfam" id="PF01323"/>
    </source>
</evidence>
<dbReference type="GO" id="GO:0016491">
    <property type="term" value="F:oxidoreductase activity"/>
    <property type="evidence" value="ECO:0007669"/>
    <property type="project" value="InterPro"/>
</dbReference>
<reference evidence="2 3" key="1">
    <citation type="journal article" date="2016" name="Sci. Rep.">
        <title>Complete genome sequence and transcriptomic analysis of a novel marine strain Bacillus weihaiensis reveals the mechanism of brown algae degradation.</title>
        <authorList>
            <person name="Zhu Y."/>
            <person name="Chen P."/>
            <person name="Bao Y."/>
            <person name="Men Y."/>
            <person name="Zeng Y."/>
            <person name="Yang J."/>
            <person name="Sun J."/>
            <person name="Sun Y."/>
        </authorList>
    </citation>
    <scope>NUCLEOTIDE SEQUENCE [LARGE SCALE GENOMIC DNA]</scope>
    <source>
        <strain evidence="2 3">Alg07</strain>
    </source>
</reference>
<protein>
    <recommendedName>
        <fullName evidence="1">DSBA-like thioredoxin domain-containing protein</fullName>
    </recommendedName>
</protein>
<organism evidence="2 3">
    <name type="scientific">Bacillus weihaiensis</name>
    <dbReference type="NCBI Taxonomy" id="1547283"/>
    <lineage>
        <taxon>Bacteria</taxon>
        <taxon>Bacillati</taxon>
        <taxon>Bacillota</taxon>
        <taxon>Bacilli</taxon>
        <taxon>Bacillales</taxon>
        <taxon>Bacillaceae</taxon>
        <taxon>Bacillus</taxon>
    </lineage>
</organism>
<proteinExistence type="predicted"/>
<dbReference type="AlphaFoldDB" id="A0A1L3MR43"/>
<sequence>MNIEVWSDIVCPFCYIGKKRLEHALEKFPYQDKVTVEFRSFELNPNAPIHHEGDYVDLLAKKYNTSREQMIEMNQQLTDQAKEVGLTYHLDRVKPTNTLDAHRLLHFSKKYGKENEMVVRLFDAYFTEAKHVADHETLVSLAKDVGLDEVEVKKVLVSNQFEADVRQEEQDAQDIGVTGVPFFVINRKYAISGAQPTEVFLEVLEKVWNEEEA</sequence>
<dbReference type="SUPFAM" id="SSF52833">
    <property type="entry name" value="Thioredoxin-like"/>
    <property type="match status" value="1"/>
</dbReference>